<reference evidence="2 3" key="1">
    <citation type="journal article" date="2024" name="bioRxiv">
        <title>A reference genome for Trichogramma kaykai: A tiny desert-dwelling parasitoid wasp with competing sex-ratio distorters.</title>
        <authorList>
            <person name="Culotta J."/>
            <person name="Lindsey A.R."/>
        </authorList>
    </citation>
    <scope>NUCLEOTIDE SEQUENCE [LARGE SCALE GENOMIC DNA]</scope>
    <source>
        <strain evidence="2 3">KSX58</strain>
    </source>
</reference>
<comment type="caution">
    <text evidence="2">The sequence shown here is derived from an EMBL/GenBank/DDBJ whole genome shotgun (WGS) entry which is preliminary data.</text>
</comment>
<dbReference type="EMBL" id="JBJJXI010000034">
    <property type="protein sequence ID" value="KAL3402691.1"/>
    <property type="molecule type" value="Genomic_DNA"/>
</dbReference>
<protein>
    <submittedName>
        <fullName evidence="2">Uncharacterized protein</fullName>
    </submittedName>
</protein>
<proteinExistence type="predicted"/>
<organism evidence="2 3">
    <name type="scientific">Trichogramma kaykai</name>
    <dbReference type="NCBI Taxonomy" id="54128"/>
    <lineage>
        <taxon>Eukaryota</taxon>
        <taxon>Metazoa</taxon>
        <taxon>Ecdysozoa</taxon>
        <taxon>Arthropoda</taxon>
        <taxon>Hexapoda</taxon>
        <taxon>Insecta</taxon>
        <taxon>Pterygota</taxon>
        <taxon>Neoptera</taxon>
        <taxon>Endopterygota</taxon>
        <taxon>Hymenoptera</taxon>
        <taxon>Apocrita</taxon>
        <taxon>Proctotrupomorpha</taxon>
        <taxon>Chalcidoidea</taxon>
        <taxon>Trichogrammatidae</taxon>
        <taxon>Trichogramma</taxon>
    </lineage>
</organism>
<keyword evidence="3" id="KW-1185">Reference proteome</keyword>
<feature type="compositionally biased region" description="Low complexity" evidence="1">
    <location>
        <begin position="212"/>
        <end position="236"/>
    </location>
</feature>
<gene>
    <name evidence="2" type="ORF">TKK_004615</name>
</gene>
<evidence type="ECO:0000313" key="3">
    <source>
        <dbReference type="Proteomes" id="UP001627154"/>
    </source>
</evidence>
<sequence length="331" mass="38487">MDFSEGSDYEDVQYLDESIEFDDVEYLDEAMLSKYDVEGELQQSNDDIEGTVKPVKSREYKYQNSWENVPAFKPWIQLDPKNREKVWCKARKKDYVVSFNSLVCHAQVPMHYKKLGLKEPPSNEECTIPSNVQEKRAKAALKIRIMVSMLELDIPLRKTKSTRLVESEDHQCPQCEEKDVFPDQCWPNQNLRKAVSRFNNETSYNNRRVKNSRNSSSNSYRKKSSSTATAETNSTEQSPVHGKKSSVEENEEERLSIEDHAVTPMVYEFHPDQQQQQQQQQQSMYSPGDERLTWSHYYYPSSVNSGPWMTPYTYIAPQPGYAQQTPPICQS</sequence>
<dbReference type="Proteomes" id="UP001627154">
    <property type="component" value="Unassembled WGS sequence"/>
</dbReference>
<evidence type="ECO:0000313" key="2">
    <source>
        <dbReference type="EMBL" id="KAL3402691.1"/>
    </source>
</evidence>
<accession>A0ABD2XBY2</accession>
<name>A0ABD2XBY2_9HYME</name>
<dbReference type="AlphaFoldDB" id="A0ABD2XBY2"/>
<evidence type="ECO:0000256" key="1">
    <source>
        <dbReference type="SAM" id="MobiDB-lite"/>
    </source>
</evidence>
<feature type="region of interest" description="Disordered" evidence="1">
    <location>
        <begin position="197"/>
        <end position="254"/>
    </location>
</feature>